<evidence type="ECO:0000313" key="8">
    <source>
        <dbReference type="Proteomes" id="UP001497497"/>
    </source>
</evidence>
<dbReference type="SUPFAM" id="SSF81321">
    <property type="entry name" value="Family A G protein-coupled receptor-like"/>
    <property type="match status" value="1"/>
</dbReference>
<gene>
    <name evidence="7" type="ORF">GSLYS_00013082001</name>
</gene>
<feature type="transmembrane region" description="Helical" evidence="5">
    <location>
        <begin position="89"/>
        <end position="111"/>
    </location>
</feature>
<reference evidence="7 8" key="1">
    <citation type="submission" date="2024-04" db="EMBL/GenBank/DDBJ databases">
        <authorList>
            <consortium name="Genoscope - CEA"/>
            <person name="William W."/>
        </authorList>
    </citation>
    <scope>NUCLEOTIDE SEQUENCE [LARGE SCALE GENOMIC DNA]</scope>
</reference>
<accession>A0AAV2HYP9</accession>
<evidence type="ECO:0000256" key="5">
    <source>
        <dbReference type="SAM" id="Phobius"/>
    </source>
</evidence>
<feature type="non-terminal residue" evidence="7">
    <location>
        <position position="1"/>
    </location>
</feature>
<feature type="transmembrane region" description="Helical" evidence="5">
    <location>
        <begin position="123"/>
        <end position="146"/>
    </location>
</feature>
<protein>
    <recommendedName>
        <fullName evidence="6">G-protein coupled receptors family 1 profile domain-containing protein</fullName>
    </recommendedName>
</protein>
<dbReference type="Gene3D" id="1.20.1070.10">
    <property type="entry name" value="Rhodopsin 7-helix transmembrane proteins"/>
    <property type="match status" value="1"/>
</dbReference>
<evidence type="ECO:0000256" key="2">
    <source>
        <dbReference type="ARBA" id="ARBA00022692"/>
    </source>
</evidence>
<feature type="transmembrane region" description="Helical" evidence="5">
    <location>
        <begin position="311"/>
        <end position="331"/>
    </location>
</feature>
<evidence type="ECO:0000313" key="7">
    <source>
        <dbReference type="EMBL" id="CAL1539263.1"/>
    </source>
</evidence>
<proteinExistence type="predicted"/>
<dbReference type="PANTHER" id="PTHR46641:SF2">
    <property type="entry name" value="FMRFAMIDE RECEPTOR"/>
    <property type="match status" value="1"/>
</dbReference>
<comment type="caution">
    <text evidence="7">The sequence shown here is derived from an EMBL/GenBank/DDBJ whole genome shotgun (WGS) entry which is preliminary data.</text>
</comment>
<organism evidence="7 8">
    <name type="scientific">Lymnaea stagnalis</name>
    <name type="common">Great pond snail</name>
    <name type="synonym">Helix stagnalis</name>
    <dbReference type="NCBI Taxonomy" id="6523"/>
    <lineage>
        <taxon>Eukaryota</taxon>
        <taxon>Metazoa</taxon>
        <taxon>Spiralia</taxon>
        <taxon>Lophotrochozoa</taxon>
        <taxon>Mollusca</taxon>
        <taxon>Gastropoda</taxon>
        <taxon>Heterobranchia</taxon>
        <taxon>Euthyneura</taxon>
        <taxon>Panpulmonata</taxon>
        <taxon>Hygrophila</taxon>
        <taxon>Lymnaeoidea</taxon>
        <taxon>Lymnaeidae</taxon>
        <taxon>Lymnaea</taxon>
    </lineage>
</organism>
<comment type="subcellular location">
    <subcellularLocation>
        <location evidence="1">Membrane</location>
    </subcellularLocation>
</comment>
<keyword evidence="4 5" id="KW-0472">Membrane</keyword>
<dbReference type="GO" id="GO:0016020">
    <property type="term" value="C:membrane"/>
    <property type="evidence" value="ECO:0007669"/>
    <property type="project" value="UniProtKB-SubCell"/>
</dbReference>
<dbReference type="PROSITE" id="PS50262">
    <property type="entry name" value="G_PROTEIN_RECEP_F1_2"/>
    <property type="match status" value="1"/>
</dbReference>
<keyword evidence="3 5" id="KW-1133">Transmembrane helix</keyword>
<dbReference type="AlphaFoldDB" id="A0AAV2HYP9"/>
<feature type="transmembrane region" description="Helical" evidence="5">
    <location>
        <begin position="180"/>
        <end position="201"/>
    </location>
</feature>
<dbReference type="Proteomes" id="UP001497497">
    <property type="component" value="Unassembled WGS sequence"/>
</dbReference>
<evidence type="ECO:0000256" key="1">
    <source>
        <dbReference type="ARBA" id="ARBA00004370"/>
    </source>
</evidence>
<keyword evidence="2 5" id="KW-0812">Transmembrane</keyword>
<dbReference type="PANTHER" id="PTHR46641">
    <property type="entry name" value="FMRFAMIDE RECEPTOR-RELATED"/>
    <property type="match status" value="1"/>
</dbReference>
<name>A0AAV2HYP9_LYMST</name>
<dbReference type="InterPro" id="IPR052954">
    <property type="entry name" value="GPCR-Ligand_Int"/>
</dbReference>
<evidence type="ECO:0000256" key="3">
    <source>
        <dbReference type="ARBA" id="ARBA00022989"/>
    </source>
</evidence>
<feature type="transmembrane region" description="Helical" evidence="5">
    <location>
        <begin position="42"/>
        <end position="60"/>
    </location>
</feature>
<feature type="domain" description="G-protein coupled receptors family 1 profile" evidence="6">
    <location>
        <begin position="13"/>
        <end position="328"/>
    </location>
</feature>
<dbReference type="InterPro" id="IPR017452">
    <property type="entry name" value="GPCR_Rhodpsn_7TM"/>
</dbReference>
<evidence type="ECO:0000256" key="4">
    <source>
        <dbReference type="ARBA" id="ARBA00023136"/>
    </source>
</evidence>
<feature type="non-terminal residue" evidence="7">
    <location>
        <position position="336"/>
    </location>
</feature>
<sequence>LVTAPLAIVGAVGNVVNIRTFFSMGVSDGVSVSLAWQAASDLLFLVSVVISSAAIALHGFEKISEYTFWCPVDPEAVSLVFNNTGSGSYAITMLVTTYVTGVRCLSVARPLRFRNFPALKKTTLVLSVFTSLCIASVIALLVFVGVSPNFDTKLNATRPILWISPQRKVTKDIIFGLRDAFLPFVSQILVSLCVVVMATSLREASHFRQKYSSQIALKNRTPNTSAHTSIVRDPLQKMNTVTLAAEPQTARGKSSTKLTGKDLQVVRQMLVIASVYWVCNVPKTAFNLTTIIFTDFNKGGRYEALYTTTNFLRQLIQVFNAGVGIFIYWNFNSRFR</sequence>
<dbReference type="EMBL" id="CAXITT010000333">
    <property type="protein sequence ID" value="CAL1539263.1"/>
    <property type="molecule type" value="Genomic_DNA"/>
</dbReference>
<keyword evidence="8" id="KW-1185">Reference proteome</keyword>
<evidence type="ECO:0000259" key="6">
    <source>
        <dbReference type="PROSITE" id="PS50262"/>
    </source>
</evidence>